<gene>
    <name evidence="2" type="ORF">A8M32_06750</name>
</gene>
<evidence type="ECO:0000313" key="2">
    <source>
        <dbReference type="EMBL" id="ODR92126.1"/>
    </source>
</evidence>
<feature type="transmembrane region" description="Helical" evidence="1">
    <location>
        <begin position="50"/>
        <end position="76"/>
    </location>
</feature>
<evidence type="ECO:0000313" key="3">
    <source>
        <dbReference type="Proteomes" id="UP000094342"/>
    </source>
</evidence>
<reference evidence="3" key="1">
    <citation type="submission" date="2016-05" db="EMBL/GenBank/DDBJ databases">
        <authorList>
            <person name="Li Y."/>
        </authorList>
    </citation>
    <scope>NUCLEOTIDE SEQUENCE [LARGE SCALE GENOMIC DNA]</scope>
    <source>
        <strain evidence="3">YIC4027</strain>
    </source>
</reference>
<keyword evidence="3" id="KW-1185">Reference proteome</keyword>
<dbReference type="STRING" id="1752398.A8M32_06750"/>
<dbReference type="Proteomes" id="UP000094342">
    <property type="component" value="Unassembled WGS sequence"/>
</dbReference>
<organism evidence="2 3">
    <name type="scientific">Sinorhizobium alkalisoli</name>
    <dbReference type="NCBI Taxonomy" id="1752398"/>
    <lineage>
        <taxon>Bacteria</taxon>
        <taxon>Pseudomonadati</taxon>
        <taxon>Pseudomonadota</taxon>
        <taxon>Alphaproteobacteria</taxon>
        <taxon>Hyphomicrobiales</taxon>
        <taxon>Rhizobiaceae</taxon>
        <taxon>Sinorhizobium/Ensifer group</taxon>
        <taxon>Sinorhizobium</taxon>
    </lineage>
</organism>
<protein>
    <submittedName>
        <fullName evidence="2">Nutrient deprivation-induced protein</fullName>
    </submittedName>
</protein>
<dbReference type="RefSeq" id="WP_069457644.1">
    <property type="nucleotide sequence ID" value="NZ_LYBW01000049.1"/>
</dbReference>
<dbReference type="InterPro" id="IPR009937">
    <property type="entry name" value="Phage_holin_3_6"/>
</dbReference>
<dbReference type="EMBL" id="LYBW01000049">
    <property type="protein sequence ID" value="ODR92126.1"/>
    <property type="molecule type" value="Genomic_DNA"/>
</dbReference>
<sequence length="139" mass="14627">MVNHRDDRPLTELLTGLVSDISGLFRKEIDLAKAEASENLNRAVGSIETLLIGLVFAIGAIGVLLAAVVKGLAAFLVAQGMTEPNADALSAAVVGAVVALLAWAMVSRGLSTLRDGSFKFDRTAASLRRDVDVVKERVP</sequence>
<proteinExistence type="predicted"/>
<dbReference type="OrthoDB" id="8371646at2"/>
<name>A0A1E3VGX8_9HYPH</name>
<comment type="caution">
    <text evidence="2">The sequence shown here is derived from an EMBL/GenBank/DDBJ whole genome shotgun (WGS) entry which is preliminary data.</text>
</comment>
<accession>A0A1E3VGX8</accession>
<evidence type="ECO:0000256" key="1">
    <source>
        <dbReference type="SAM" id="Phobius"/>
    </source>
</evidence>
<keyword evidence="1" id="KW-0812">Transmembrane</keyword>
<dbReference type="Pfam" id="PF07332">
    <property type="entry name" value="Phage_holin_3_6"/>
    <property type="match status" value="1"/>
</dbReference>
<dbReference type="AlphaFoldDB" id="A0A1E3VGX8"/>
<feature type="transmembrane region" description="Helical" evidence="1">
    <location>
        <begin position="88"/>
        <end position="106"/>
    </location>
</feature>
<keyword evidence="1" id="KW-1133">Transmembrane helix</keyword>
<keyword evidence="1" id="KW-0472">Membrane</keyword>